<dbReference type="Proteomes" id="UP000199159">
    <property type="component" value="Unassembled WGS sequence"/>
</dbReference>
<sequence length="280" mass="32629">MISMKTIVIVIYKQDIHTCKTIESLKQALNPTNMNLKEIEVILYDHSPEKQKVEQDLLEGVKLSYIHDQRNLGIATAYNFAWNKAVENQSEWLLLFDHDTKVTQEYIEEVLKVDCVDDEVAAIVPMIKNADTIISPLYTGKLRPLLAERPTEGTQAKPVMAINSGSLIRVSFLNKIEGFNLEFPLDYLDHWLFHEIYAKGFKVNVLNVTLEHDLSVMDYRNVSLSRYKSILDSEVLFYKKYKRELYSAYRIQLLKRIIKQVVTVKNKKIAFYTIRQIFTM</sequence>
<reference evidence="3" key="1">
    <citation type="submission" date="2016-10" db="EMBL/GenBank/DDBJ databases">
        <authorList>
            <person name="Varghese N."/>
            <person name="Submissions S."/>
        </authorList>
    </citation>
    <scope>NUCLEOTIDE SEQUENCE [LARGE SCALE GENOMIC DNA]</scope>
    <source>
        <strain evidence="3">IBRC-M10078</strain>
    </source>
</reference>
<dbReference type="Gene3D" id="3.90.550.10">
    <property type="entry name" value="Spore Coat Polysaccharide Biosynthesis Protein SpsA, Chain A"/>
    <property type="match status" value="1"/>
</dbReference>
<evidence type="ECO:0000313" key="3">
    <source>
        <dbReference type="Proteomes" id="UP000199159"/>
    </source>
</evidence>
<protein>
    <submittedName>
        <fullName evidence="2">Glycosyltransferase, GT2 family</fullName>
    </submittedName>
</protein>
<accession>A0A1H0WWI1</accession>
<dbReference type="EMBL" id="FNJU01000017">
    <property type="protein sequence ID" value="SDP94949.1"/>
    <property type="molecule type" value="Genomic_DNA"/>
</dbReference>
<dbReference type="InterPro" id="IPR029044">
    <property type="entry name" value="Nucleotide-diphossugar_trans"/>
</dbReference>
<dbReference type="STRING" id="930152.SAMN05216565_11737"/>
<feature type="domain" description="Glycosyltransferase 2-like" evidence="1">
    <location>
        <begin position="7"/>
        <end position="138"/>
    </location>
</feature>
<dbReference type="InterPro" id="IPR001173">
    <property type="entry name" value="Glyco_trans_2-like"/>
</dbReference>
<dbReference type="SUPFAM" id="SSF53448">
    <property type="entry name" value="Nucleotide-diphospho-sugar transferases"/>
    <property type="match status" value="1"/>
</dbReference>
<keyword evidence="3" id="KW-1185">Reference proteome</keyword>
<proteinExistence type="predicted"/>
<dbReference type="AlphaFoldDB" id="A0A1H0WWI1"/>
<dbReference type="GO" id="GO:0016740">
    <property type="term" value="F:transferase activity"/>
    <property type="evidence" value="ECO:0007669"/>
    <property type="project" value="UniProtKB-KW"/>
</dbReference>
<name>A0A1H0WWI1_9BACI</name>
<gene>
    <name evidence="2" type="ORF">SAMN05216565_11737</name>
</gene>
<organism evidence="2 3">
    <name type="scientific">Litchfieldia salsa</name>
    <dbReference type="NCBI Taxonomy" id="930152"/>
    <lineage>
        <taxon>Bacteria</taxon>
        <taxon>Bacillati</taxon>
        <taxon>Bacillota</taxon>
        <taxon>Bacilli</taxon>
        <taxon>Bacillales</taxon>
        <taxon>Bacillaceae</taxon>
        <taxon>Litchfieldia</taxon>
    </lineage>
</organism>
<keyword evidence="2" id="KW-0808">Transferase</keyword>
<evidence type="ECO:0000259" key="1">
    <source>
        <dbReference type="Pfam" id="PF00535"/>
    </source>
</evidence>
<dbReference type="Pfam" id="PF00535">
    <property type="entry name" value="Glycos_transf_2"/>
    <property type="match status" value="1"/>
</dbReference>
<evidence type="ECO:0000313" key="2">
    <source>
        <dbReference type="EMBL" id="SDP94949.1"/>
    </source>
</evidence>